<dbReference type="PANTHER" id="PTHR43742">
    <property type="entry name" value="TRIMETHYLAMINE-N-OXIDE REDUCTASE"/>
    <property type="match status" value="1"/>
</dbReference>
<dbReference type="Pfam" id="PF04879">
    <property type="entry name" value="Molybdop_Fe4S4"/>
    <property type="match status" value="1"/>
</dbReference>
<proteinExistence type="inferred from homology"/>
<evidence type="ECO:0000256" key="3">
    <source>
        <dbReference type="ARBA" id="ARBA00023004"/>
    </source>
</evidence>
<dbReference type="Gene3D" id="2.20.25.90">
    <property type="entry name" value="ADC-like domains"/>
    <property type="match status" value="1"/>
</dbReference>
<dbReference type="RefSeq" id="WP_339967061.1">
    <property type="nucleotide sequence ID" value="NZ_JBBHJY010000005.1"/>
</dbReference>
<keyword evidence="4" id="KW-0411">Iron-sulfur</keyword>
<evidence type="ECO:0000256" key="1">
    <source>
        <dbReference type="ARBA" id="ARBA00010312"/>
    </source>
</evidence>
<dbReference type="SUPFAM" id="SSF50692">
    <property type="entry name" value="ADC-like"/>
    <property type="match status" value="1"/>
</dbReference>
<dbReference type="SMART" id="SM00926">
    <property type="entry name" value="Molybdop_Fe4S4"/>
    <property type="match status" value="1"/>
</dbReference>
<evidence type="ECO:0000256" key="2">
    <source>
        <dbReference type="ARBA" id="ARBA00022723"/>
    </source>
</evidence>
<dbReference type="InterPro" id="IPR050612">
    <property type="entry name" value="Prok_Mopterin_Oxidored"/>
</dbReference>
<dbReference type="EMBL" id="JBBHJY010000005">
    <property type="protein sequence ID" value="MEJ6010423.1"/>
    <property type="molecule type" value="Genomic_DNA"/>
</dbReference>
<dbReference type="InterPro" id="IPR006963">
    <property type="entry name" value="Mopterin_OxRdtase_4Fe-4S_dom"/>
</dbReference>
<dbReference type="InterPro" id="IPR006657">
    <property type="entry name" value="MoPterin_dinucl-bd_dom"/>
</dbReference>
<dbReference type="InterPro" id="IPR006656">
    <property type="entry name" value="Mopterin_OxRdtase"/>
</dbReference>
<feature type="domain" description="4Fe-4S Mo/W bis-MGD-type" evidence="5">
    <location>
        <begin position="7"/>
        <end position="63"/>
    </location>
</feature>
<keyword evidence="7" id="KW-1185">Reference proteome</keyword>
<dbReference type="InterPro" id="IPR009010">
    <property type="entry name" value="Asp_de-COase-like_dom_sf"/>
</dbReference>
<evidence type="ECO:0000256" key="4">
    <source>
        <dbReference type="ARBA" id="ARBA00023014"/>
    </source>
</evidence>
<dbReference type="Gene3D" id="3.40.228.10">
    <property type="entry name" value="Dimethylsulfoxide Reductase, domain 2"/>
    <property type="match status" value="1"/>
</dbReference>
<evidence type="ECO:0000259" key="5">
    <source>
        <dbReference type="PROSITE" id="PS51669"/>
    </source>
</evidence>
<dbReference type="Gene3D" id="2.40.40.20">
    <property type="match status" value="1"/>
</dbReference>
<comment type="caution">
    <text evidence="6">The sequence shown here is derived from an EMBL/GenBank/DDBJ whole genome shotgun (WGS) entry which is preliminary data.</text>
</comment>
<reference evidence="6 7" key="1">
    <citation type="submission" date="2024-03" db="EMBL/GenBank/DDBJ databases">
        <authorList>
            <person name="Jo J.-H."/>
        </authorList>
    </citation>
    <scope>NUCLEOTIDE SEQUENCE [LARGE SCALE GENOMIC DNA]</scope>
    <source>
        <strain evidence="6 7">AS3R-12</strain>
    </source>
</reference>
<dbReference type="PANTHER" id="PTHR43742:SF2">
    <property type="entry name" value="ASSIMILATORY NITRATE REDUCTASE CATALYTIC SUBUNIT"/>
    <property type="match status" value="1"/>
</dbReference>
<protein>
    <submittedName>
        <fullName evidence="6">Molybdopterin-dependent oxidoreductase</fullName>
    </submittedName>
</protein>
<keyword evidence="2" id="KW-0479">Metal-binding</keyword>
<sequence>MNDGDGDRIVNTFCRVCEPMCALVATVRDGQLTSLIGDKNSPYSHGHFCKKATGAVEVMYDADRITQPQKRVGKPGEFAPVSWSEAMSDIAAKLSDIRNRHGPSAFATFLGQPPTNGFATAVWFSAFKRVFHTKWNYSVNAEDAASLLMASELLYGSALLYPRPDLWRTDFAIIIGANPMVSHGSVCTEPLMRDALQSVIKRGGRVVVIDPRRSETAQLFEHVAVNAGTDAWLMMALLNEIIANGWIDFGFVSEHCDGLNELAELVDPFTAERASGECGVSAEVIRNLARDFAQAGSATVYGRTGTCTQQFGTLNNMLQSLLCIVTGNLDRPGGALFTWTSLGLNSFPATREATVRSRVGGLPALGGMLPSRCLVDDVMTPGEDQVRALLMLGGNPVHSSGAAGLGFADALEELELHFSLDIYMNETNRHAHYILPVATMFERADIPYKYLANMLRPAMFATEAVVKPRGNVREEWEILNELCRRAGLGGAYNNRWLRCLSAFGLAVKPKMMMDWLVRTSVSGDRYGLRRNGLSLRKLLRKFPSGKSLSDELPTGMLADAICTPDRKIKLAAAEFKSEVQRLLDQKASAGFPFRLTGMREMLSMNTWLHNVPSCMTPKRRHQLHINPLDASRLSIAEGQMVTVRSPAGTVRVPAKISDRMKEGNVALPHGWGHSGGWKRANAVPGVNSNILAAKNSGEIEPLAGMSILNGIPVAIEL</sequence>
<evidence type="ECO:0000313" key="7">
    <source>
        <dbReference type="Proteomes" id="UP001379235"/>
    </source>
</evidence>
<dbReference type="Pfam" id="PF00384">
    <property type="entry name" value="Molybdopterin"/>
    <property type="match status" value="1"/>
</dbReference>
<gene>
    <name evidence="6" type="ORF">WG900_10875</name>
</gene>
<comment type="similarity">
    <text evidence="1">Belongs to the prokaryotic molybdopterin-containing oxidoreductase family.</text>
</comment>
<dbReference type="Pfam" id="PF01568">
    <property type="entry name" value="Molydop_binding"/>
    <property type="match status" value="1"/>
</dbReference>
<dbReference type="PROSITE" id="PS51669">
    <property type="entry name" value="4FE4S_MOW_BIS_MGD"/>
    <property type="match status" value="1"/>
</dbReference>
<keyword evidence="3" id="KW-0408">Iron</keyword>
<dbReference type="Gene3D" id="3.40.50.740">
    <property type="match status" value="1"/>
</dbReference>
<evidence type="ECO:0000313" key="6">
    <source>
        <dbReference type="EMBL" id="MEJ6010423.1"/>
    </source>
</evidence>
<dbReference type="SUPFAM" id="SSF53706">
    <property type="entry name" value="Formate dehydrogenase/DMSO reductase, domains 1-3"/>
    <property type="match status" value="1"/>
</dbReference>
<name>A0ABU8S901_9SPHN</name>
<organism evidence="6 7">
    <name type="scientific">Novosphingobium aquae</name>
    <dbReference type="NCBI Taxonomy" id="3133435"/>
    <lineage>
        <taxon>Bacteria</taxon>
        <taxon>Pseudomonadati</taxon>
        <taxon>Pseudomonadota</taxon>
        <taxon>Alphaproteobacteria</taxon>
        <taxon>Sphingomonadales</taxon>
        <taxon>Sphingomonadaceae</taxon>
        <taxon>Novosphingobium</taxon>
    </lineage>
</organism>
<accession>A0ABU8S901</accession>
<dbReference type="Proteomes" id="UP001379235">
    <property type="component" value="Unassembled WGS sequence"/>
</dbReference>